<dbReference type="InterPro" id="IPR036291">
    <property type="entry name" value="NAD(P)-bd_dom_sf"/>
</dbReference>
<accession>A0A9P4Z2D0</accession>
<feature type="non-terminal residue" evidence="2">
    <location>
        <position position="1"/>
    </location>
</feature>
<evidence type="ECO:0000256" key="1">
    <source>
        <dbReference type="ARBA" id="ARBA00023002"/>
    </source>
</evidence>
<comment type="caution">
    <text evidence="2">The sequence shown here is derived from an EMBL/GenBank/DDBJ whole genome shotgun (WGS) entry which is preliminary data.</text>
</comment>
<dbReference type="AlphaFoldDB" id="A0A9P4Z2D0"/>
<dbReference type="PANTHER" id="PTHR43157">
    <property type="entry name" value="PHOSPHATIDYLINOSITOL-GLYCAN BIOSYNTHESIS CLASS F PROTEIN-RELATED"/>
    <property type="match status" value="1"/>
</dbReference>
<organism evidence="2 3">
    <name type="scientific">Geosmithia morbida</name>
    <dbReference type="NCBI Taxonomy" id="1094350"/>
    <lineage>
        <taxon>Eukaryota</taxon>
        <taxon>Fungi</taxon>
        <taxon>Dikarya</taxon>
        <taxon>Ascomycota</taxon>
        <taxon>Pezizomycotina</taxon>
        <taxon>Sordariomycetes</taxon>
        <taxon>Hypocreomycetidae</taxon>
        <taxon>Hypocreales</taxon>
        <taxon>Bionectriaceae</taxon>
        <taxon>Geosmithia</taxon>
    </lineage>
</organism>
<dbReference type="PANTHER" id="PTHR43157:SF31">
    <property type="entry name" value="PHOSPHATIDYLINOSITOL-GLYCAN BIOSYNTHESIS CLASS F PROTEIN"/>
    <property type="match status" value="1"/>
</dbReference>
<dbReference type="Proteomes" id="UP000749293">
    <property type="component" value="Unassembled WGS sequence"/>
</dbReference>
<dbReference type="GeneID" id="55966396"/>
<dbReference type="PRINTS" id="PR00081">
    <property type="entry name" value="GDHRDH"/>
</dbReference>
<dbReference type="SUPFAM" id="SSF51735">
    <property type="entry name" value="NAD(P)-binding Rossmann-fold domains"/>
    <property type="match status" value="1"/>
</dbReference>
<proteinExistence type="predicted"/>
<evidence type="ECO:0000313" key="3">
    <source>
        <dbReference type="Proteomes" id="UP000749293"/>
    </source>
</evidence>
<evidence type="ECO:0000313" key="2">
    <source>
        <dbReference type="EMBL" id="KAF4126430.1"/>
    </source>
</evidence>
<dbReference type="InterPro" id="IPR002347">
    <property type="entry name" value="SDR_fam"/>
</dbReference>
<dbReference type="OrthoDB" id="191139at2759"/>
<dbReference type="RefSeq" id="XP_035325082.1">
    <property type="nucleotide sequence ID" value="XM_035462152.1"/>
</dbReference>
<keyword evidence="3" id="KW-1185">Reference proteome</keyword>
<dbReference type="Gene3D" id="3.40.50.720">
    <property type="entry name" value="NAD(P)-binding Rossmann-like Domain"/>
    <property type="match status" value="1"/>
</dbReference>
<name>A0A9P4Z2D0_9HYPO</name>
<dbReference type="EMBL" id="JAANYQ010000001">
    <property type="protein sequence ID" value="KAF4126430.1"/>
    <property type="molecule type" value="Genomic_DNA"/>
</dbReference>
<dbReference type="GO" id="GO:0016491">
    <property type="term" value="F:oxidoreductase activity"/>
    <property type="evidence" value="ECO:0007669"/>
    <property type="project" value="UniProtKB-KW"/>
</dbReference>
<sequence>TDESPIMLSLGYARPSIMQQILPGKPKFTEKDLPDLAGKVCIITGSNTGVGKEAARILYGANANVYLACRTESKARAAIDEIKAALPDSKGKAEFLKLDLADLASIKPSAEAFVAKETRLDVLINNAGVMMPPKGSKTAQGHEMQMGTNCLGHFLFTQLLTPTLKATAAQEKPGAVRVVWTASVATELYSVKNGVDMPALNKGKESYVDAYQPMTLYGNSKAGNYYHGTEYARLHKDDNIVSVAANPGNLDSDLYRTVDNQTGYMKPALQAFTKFMLFPSVYGAYTELFAGFSPEVTMEKTGAWSRFPSFTKPTPPPSSPPFFEKHVMLGPWGRFFSMRRDIADGAKPLPDGNSVAQQFWNWSTDQVKEYL</sequence>
<gene>
    <name evidence="2" type="ORF">GMORB2_0166</name>
</gene>
<keyword evidence="1" id="KW-0560">Oxidoreductase</keyword>
<reference evidence="2" key="1">
    <citation type="submission" date="2020-03" db="EMBL/GenBank/DDBJ databases">
        <title>Site-based positive gene gene selection in Geosmithia morbida across the United States reveals a broad range of putative effectors and factors for local host and environmental adapation.</title>
        <authorList>
            <person name="Onufrak A."/>
            <person name="Murdoch R.W."/>
            <person name="Gazis R."/>
            <person name="Huff M."/>
            <person name="Staton M."/>
            <person name="Klingeman W."/>
            <person name="Hadziabdic D."/>
        </authorList>
    </citation>
    <scope>NUCLEOTIDE SEQUENCE</scope>
    <source>
        <strain evidence="2">1262</strain>
    </source>
</reference>
<dbReference type="Pfam" id="PF00106">
    <property type="entry name" value="adh_short"/>
    <property type="match status" value="1"/>
</dbReference>
<protein>
    <submittedName>
        <fullName evidence="2">Short-chain dehydrogenase</fullName>
    </submittedName>
</protein>